<organism evidence="1 2">
    <name type="scientific">Halanaerobium congolense</name>
    <dbReference type="NCBI Taxonomy" id="54121"/>
    <lineage>
        <taxon>Bacteria</taxon>
        <taxon>Bacillati</taxon>
        <taxon>Bacillota</taxon>
        <taxon>Clostridia</taxon>
        <taxon>Halanaerobiales</taxon>
        <taxon>Halanaerobiaceae</taxon>
        <taxon>Halanaerobium</taxon>
    </lineage>
</organism>
<accession>A0A1G6IT02</accession>
<dbReference type="Proteomes" id="UP000324896">
    <property type="component" value="Unassembled WGS sequence"/>
</dbReference>
<name>A0A1G6IT02_9FIRM</name>
<reference evidence="1 2" key="1">
    <citation type="submission" date="2016-10" db="EMBL/GenBank/DDBJ databases">
        <authorList>
            <person name="Varghese N."/>
            <person name="Submissions S."/>
        </authorList>
    </citation>
    <scope>NUCLEOTIDE SEQUENCE [LARGE SCALE GENOMIC DNA]</scope>
    <source>
        <strain evidence="1 2">WG10</strain>
    </source>
</reference>
<sequence>MEIYYDRIRKKLDELEDLVGKPLREISEYLEYEDVFAAEKDLPVKCFDEAKFDEYMFYDDENNLHLTEHGLLELVMTSNKYKALEFQNLVRPVVRLAKEEYDIEL</sequence>
<protein>
    <submittedName>
        <fullName evidence="1">Uncharacterized protein</fullName>
    </submittedName>
</protein>
<gene>
    <name evidence="1" type="ORF">SAMN04488597_10279</name>
</gene>
<dbReference type="EMBL" id="FMYT01000002">
    <property type="protein sequence ID" value="SDC09702.1"/>
    <property type="molecule type" value="Genomic_DNA"/>
</dbReference>
<dbReference type="AlphaFoldDB" id="A0A1G6IT02"/>
<evidence type="ECO:0000313" key="1">
    <source>
        <dbReference type="EMBL" id="SDC09702.1"/>
    </source>
</evidence>
<dbReference type="RefSeq" id="WP_149796597.1">
    <property type="nucleotide sequence ID" value="NZ_FMYT01000002.1"/>
</dbReference>
<evidence type="ECO:0000313" key="2">
    <source>
        <dbReference type="Proteomes" id="UP000324896"/>
    </source>
</evidence>
<proteinExistence type="predicted"/>